<dbReference type="PANTHER" id="PTHR33443">
    <property type="entry name" value="ZGC:112980"/>
    <property type="match status" value="1"/>
</dbReference>
<proteinExistence type="predicted"/>
<dbReference type="EMBL" id="JBANAX010000566">
    <property type="protein sequence ID" value="KAL1203210.1"/>
    <property type="molecule type" value="Genomic_DNA"/>
</dbReference>
<gene>
    <name evidence="2" type="ORF">V5N11_015440</name>
</gene>
<evidence type="ECO:0000256" key="1">
    <source>
        <dbReference type="SAM" id="MobiDB-lite"/>
    </source>
</evidence>
<feature type="compositionally biased region" description="Polar residues" evidence="1">
    <location>
        <begin position="225"/>
        <end position="247"/>
    </location>
</feature>
<sequence length="579" mass="62932">MNNHIVDISSDEDNDKRDNFSDWIDEYLQLSDEKPKSTNSSDPMVEIKDEDDDDCVILDSDPMAKESVIDTIETDDVLVTGQKGEIACRDFPHPRHDCAKYQFKSTLHQQYCEMCHCYVCDTRAPCPYWYSGSSSVDHCHANDKEEIWKNQREFIRTGIMLPLPDSRPSSIIAVMGQVTRPRSIRVSHKSSSPLTKFGVRACSTSTKVATHPNTDTRPGYRTERSGTFSKSHVSQARAVQSYPNQRDGSYSGKPSPKKGVSSSPYTYRRPSRRLGSGVQNIAQGSQATHYTTPAASQASRYAPPPALQSTRTTPPMASQAARYTPPMATRYAPPPDLQAARNAPPMASQAARYAPPAASLATRYAPPSALQANSPPMASQTTRNAPPVASQATRYAPPVASQATRYAPPVASQATHSTSPAASQATHNTLPAASQTICNAPPMASQPTHSAHAASQATHNAPPAASQVTHNAPLVASQSTRYAPPRASQGNPQRIVTGYISSVPESPSKVYARQFNQKMYSANLQTNAVPSESHNPPANQRQQQSGRSNDKLLSEFEDWLLDDSTLAGPLCPLVGQRQC</sequence>
<feature type="compositionally biased region" description="Low complexity" evidence="1">
    <location>
        <begin position="248"/>
        <end position="268"/>
    </location>
</feature>
<feature type="region of interest" description="Disordered" evidence="1">
    <location>
        <begin position="205"/>
        <end position="351"/>
    </location>
</feature>
<keyword evidence="3" id="KW-1185">Reference proteome</keyword>
<feature type="compositionally biased region" description="Polar residues" evidence="1">
    <location>
        <begin position="205"/>
        <end position="216"/>
    </location>
</feature>
<feature type="compositionally biased region" description="Polar residues" evidence="1">
    <location>
        <begin position="307"/>
        <end position="316"/>
    </location>
</feature>
<dbReference type="Proteomes" id="UP001558713">
    <property type="component" value="Unassembled WGS sequence"/>
</dbReference>
<evidence type="ECO:0000313" key="2">
    <source>
        <dbReference type="EMBL" id="KAL1203210.1"/>
    </source>
</evidence>
<organism evidence="2 3">
    <name type="scientific">Cardamine amara subsp. amara</name>
    <dbReference type="NCBI Taxonomy" id="228776"/>
    <lineage>
        <taxon>Eukaryota</taxon>
        <taxon>Viridiplantae</taxon>
        <taxon>Streptophyta</taxon>
        <taxon>Embryophyta</taxon>
        <taxon>Tracheophyta</taxon>
        <taxon>Spermatophyta</taxon>
        <taxon>Magnoliopsida</taxon>
        <taxon>eudicotyledons</taxon>
        <taxon>Gunneridae</taxon>
        <taxon>Pentapetalae</taxon>
        <taxon>rosids</taxon>
        <taxon>malvids</taxon>
        <taxon>Brassicales</taxon>
        <taxon>Brassicaceae</taxon>
        <taxon>Cardamineae</taxon>
        <taxon>Cardamine</taxon>
    </lineage>
</organism>
<dbReference type="InterPro" id="IPR053234">
    <property type="entry name" value="RPM1_Interactor"/>
</dbReference>
<comment type="caution">
    <text evidence="2">The sequence shown here is derived from an EMBL/GenBank/DDBJ whole genome shotgun (WGS) entry which is preliminary data.</text>
</comment>
<feature type="compositionally biased region" description="Low complexity" evidence="1">
    <location>
        <begin position="445"/>
        <end position="462"/>
    </location>
</feature>
<accession>A0ABD1A8T2</accession>
<evidence type="ECO:0000313" key="3">
    <source>
        <dbReference type="Proteomes" id="UP001558713"/>
    </source>
</evidence>
<dbReference type="AlphaFoldDB" id="A0ABD1A8T2"/>
<feature type="region of interest" description="Disordered" evidence="1">
    <location>
        <begin position="367"/>
        <end position="467"/>
    </location>
</feature>
<feature type="region of interest" description="Disordered" evidence="1">
    <location>
        <begin position="528"/>
        <end position="549"/>
    </location>
</feature>
<feature type="compositionally biased region" description="Polar residues" evidence="1">
    <location>
        <begin position="370"/>
        <end position="384"/>
    </location>
</feature>
<name>A0ABD1A8T2_CARAN</name>
<feature type="compositionally biased region" description="Polar residues" evidence="1">
    <location>
        <begin position="277"/>
        <end position="299"/>
    </location>
</feature>
<dbReference type="PANTHER" id="PTHR33443:SF35">
    <property type="entry name" value="VQ DOMAIN-CONTAINING PROTEIN"/>
    <property type="match status" value="1"/>
</dbReference>
<feature type="compositionally biased region" description="Polar residues" evidence="1">
    <location>
        <begin position="528"/>
        <end position="547"/>
    </location>
</feature>
<reference evidence="2 3" key="1">
    <citation type="submission" date="2024-04" db="EMBL/GenBank/DDBJ databases">
        <title>Genome assembly C_amara_ONT_v2.</title>
        <authorList>
            <person name="Yant L."/>
            <person name="Moore C."/>
            <person name="Slenker M."/>
        </authorList>
    </citation>
    <scope>NUCLEOTIDE SEQUENCE [LARGE SCALE GENOMIC DNA]</scope>
    <source>
        <tissue evidence="2">Leaf</tissue>
    </source>
</reference>
<protein>
    <submittedName>
        <fullName evidence="2">RPM1 interacting protein 13</fullName>
    </submittedName>
</protein>
<feature type="compositionally biased region" description="Polar residues" evidence="1">
    <location>
        <begin position="412"/>
        <end position="438"/>
    </location>
</feature>